<evidence type="ECO:0000313" key="2">
    <source>
        <dbReference type="Proteomes" id="UP000619244"/>
    </source>
</evidence>
<accession>A0A918NZR5</accession>
<comment type="caution">
    <text evidence="1">The sequence shown here is derived from an EMBL/GenBank/DDBJ whole genome shotgun (WGS) entry which is preliminary data.</text>
</comment>
<dbReference type="AlphaFoldDB" id="A0A918NZR5"/>
<name>A0A918NZR5_9ACTN</name>
<gene>
    <name evidence="1" type="ORF">GCM10010358_71110</name>
</gene>
<sequence>MGVIARVLGKELSYDNWPKSHDSYRSDMARAAGIGVARIRCHRTTWDYLLESVPRNFEEELYSRKSAGAAFRPPSKEEITAEKDGMATVPLSGTALAAVLSWCRNIQSHTVSSPWSTLDRSIGRRVGVAISQALDNVVPCRGQDGPTAMIYLDDRIAESDVTT</sequence>
<evidence type="ECO:0000313" key="1">
    <source>
        <dbReference type="EMBL" id="GGY07797.1"/>
    </source>
</evidence>
<protein>
    <submittedName>
        <fullName evidence="1">Uncharacterized protein</fullName>
    </submittedName>
</protein>
<reference evidence="1" key="1">
    <citation type="journal article" date="2014" name="Int. J. Syst. Evol. Microbiol.">
        <title>Complete genome sequence of Corynebacterium casei LMG S-19264T (=DSM 44701T), isolated from a smear-ripened cheese.</title>
        <authorList>
            <consortium name="US DOE Joint Genome Institute (JGI-PGF)"/>
            <person name="Walter F."/>
            <person name="Albersmeier A."/>
            <person name="Kalinowski J."/>
            <person name="Ruckert C."/>
        </authorList>
    </citation>
    <scope>NUCLEOTIDE SEQUENCE</scope>
    <source>
        <strain evidence="1">JCM 4790</strain>
    </source>
</reference>
<dbReference type="Proteomes" id="UP000619244">
    <property type="component" value="Unassembled WGS sequence"/>
</dbReference>
<dbReference type="RefSeq" id="WP_190194441.1">
    <property type="nucleotide sequence ID" value="NZ_BMVU01000064.1"/>
</dbReference>
<dbReference type="EMBL" id="BMVU01000064">
    <property type="protein sequence ID" value="GGY07797.1"/>
    <property type="molecule type" value="Genomic_DNA"/>
</dbReference>
<keyword evidence="2" id="KW-1185">Reference proteome</keyword>
<organism evidence="1 2">
    <name type="scientific">Streptomyces minutiscleroticus</name>
    <dbReference type="NCBI Taxonomy" id="68238"/>
    <lineage>
        <taxon>Bacteria</taxon>
        <taxon>Bacillati</taxon>
        <taxon>Actinomycetota</taxon>
        <taxon>Actinomycetes</taxon>
        <taxon>Kitasatosporales</taxon>
        <taxon>Streptomycetaceae</taxon>
        <taxon>Streptomyces</taxon>
    </lineage>
</organism>
<proteinExistence type="predicted"/>
<reference evidence="1" key="2">
    <citation type="submission" date="2020-09" db="EMBL/GenBank/DDBJ databases">
        <authorList>
            <person name="Sun Q."/>
            <person name="Ohkuma M."/>
        </authorList>
    </citation>
    <scope>NUCLEOTIDE SEQUENCE</scope>
    <source>
        <strain evidence="1">JCM 4790</strain>
    </source>
</reference>